<sequence length="568" mass="61424">MAYRSELRCRRRSTSGDDVGPAQSARATLTSEIARAQPVGTESSERAQPQNTTAVLYSCIRCSSENVDEEESRADAAKIVSSVQTVQSHDEDESRRRAQEARREAQAAVVRQGGRVFSNAKESREALEAEACRKAHDVEARHSGHEADHEVLGTMAILGSERPLRTEETPSAPPARLDRRSKPPRTSSSSSRGSCCRELALVASRCVAPPPPPERAAPARSSPSTSGGGHQCDVLQCGVPPLCADIRGPRCGCPRASSRTPAEGKCASDHSLSLQKCAARAAAPFFRSLSTFFYEHVAAASWKKGATVQPPRTRWTQGCLRGAQGVAAERGPFRPPQHLPGMQEIEPTSDACPMTRAVRNNWLPVRPFGTAVRNVAPIRPYRGAAGWPFVSGLIACRSRFAARGSAIGLRVCGAPTIARNCGAGESGQLRREEPAAGKRLSPFLWPGTGCRFRFRKPGCPIRSLSVGVEMRKVIPVRRNAPMAAACRRNPGRESLQVPRRLGDTECAVLFGRLATHVGRPLNCRRGSGSRRSLTLSPEGALITETWRTWHGASVVSSLELTERVYRPA</sequence>
<dbReference type="EMBL" id="JABSTU010000001">
    <property type="protein sequence ID" value="KAH8041307.1"/>
    <property type="molecule type" value="Genomic_DNA"/>
</dbReference>
<name>A0A9J6F3P9_RHIMP</name>
<dbReference type="AlphaFoldDB" id="A0A9J6F3P9"/>
<evidence type="ECO:0000313" key="2">
    <source>
        <dbReference type="EMBL" id="KAH8041307.1"/>
    </source>
</evidence>
<feature type="compositionally biased region" description="Polar residues" evidence="1">
    <location>
        <begin position="40"/>
        <end position="50"/>
    </location>
</feature>
<feature type="compositionally biased region" description="Low complexity" evidence="1">
    <location>
        <begin position="184"/>
        <end position="195"/>
    </location>
</feature>
<proteinExistence type="predicted"/>
<protein>
    <submittedName>
        <fullName evidence="2">Uncharacterized protein</fullName>
    </submittedName>
</protein>
<organism evidence="2 3">
    <name type="scientific">Rhipicephalus microplus</name>
    <name type="common">Cattle tick</name>
    <name type="synonym">Boophilus microplus</name>
    <dbReference type="NCBI Taxonomy" id="6941"/>
    <lineage>
        <taxon>Eukaryota</taxon>
        <taxon>Metazoa</taxon>
        <taxon>Ecdysozoa</taxon>
        <taxon>Arthropoda</taxon>
        <taxon>Chelicerata</taxon>
        <taxon>Arachnida</taxon>
        <taxon>Acari</taxon>
        <taxon>Parasitiformes</taxon>
        <taxon>Ixodida</taxon>
        <taxon>Ixodoidea</taxon>
        <taxon>Ixodidae</taxon>
        <taxon>Rhipicephalinae</taxon>
        <taxon>Rhipicephalus</taxon>
        <taxon>Boophilus</taxon>
    </lineage>
</organism>
<dbReference type="Proteomes" id="UP000821866">
    <property type="component" value="Chromosome 1"/>
</dbReference>
<feature type="compositionally biased region" description="Low complexity" evidence="1">
    <location>
        <begin position="216"/>
        <end position="225"/>
    </location>
</feature>
<feature type="region of interest" description="Disordered" evidence="1">
    <location>
        <begin position="1"/>
        <end position="50"/>
    </location>
</feature>
<evidence type="ECO:0000313" key="3">
    <source>
        <dbReference type="Proteomes" id="UP000821866"/>
    </source>
</evidence>
<evidence type="ECO:0000256" key="1">
    <source>
        <dbReference type="SAM" id="MobiDB-lite"/>
    </source>
</evidence>
<reference evidence="2" key="2">
    <citation type="submission" date="2021-09" db="EMBL/GenBank/DDBJ databases">
        <authorList>
            <person name="Jia N."/>
            <person name="Wang J."/>
            <person name="Shi W."/>
            <person name="Du L."/>
            <person name="Sun Y."/>
            <person name="Zhan W."/>
            <person name="Jiang J."/>
            <person name="Wang Q."/>
            <person name="Zhang B."/>
            <person name="Ji P."/>
            <person name="Sakyi L.B."/>
            <person name="Cui X."/>
            <person name="Yuan T."/>
            <person name="Jiang B."/>
            <person name="Yang W."/>
            <person name="Lam T.T.-Y."/>
            <person name="Chang Q."/>
            <person name="Ding S."/>
            <person name="Wang X."/>
            <person name="Zhu J."/>
            <person name="Ruan X."/>
            <person name="Zhao L."/>
            <person name="Wei J."/>
            <person name="Que T."/>
            <person name="Du C."/>
            <person name="Cheng J."/>
            <person name="Dai P."/>
            <person name="Han X."/>
            <person name="Huang E."/>
            <person name="Gao Y."/>
            <person name="Liu J."/>
            <person name="Shao H."/>
            <person name="Ye R."/>
            <person name="Li L."/>
            <person name="Wei W."/>
            <person name="Wang X."/>
            <person name="Wang C."/>
            <person name="Huo Q."/>
            <person name="Li W."/>
            <person name="Guo W."/>
            <person name="Chen H."/>
            <person name="Chen S."/>
            <person name="Zhou L."/>
            <person name="Zhou L."/>
            <person name="Ni X."/>
            <person name="Tian J."/>
            <person name="Zhou Y."/>
            <person name="Sheng Y."/>
            <person name="Liu T."/>
            <person name="Pan Y."/>
            <person name="Xia L."/>
            <person name="Li J."/>
            <person name="Zhao F."/>
            <person name="Cao W."/>
        </authorList>
    </citation>
    <scope>NUCLEOTIDE SEQUENCE</scope>
    <source>
        <strain evidence="2">Rmic-2018</strain>
        <tissue evidence="2">Larvae</tissue>
    </source>
</reference>
<feature type="region of interest" description="Disordered" evidence="1">
    <location>
        <begin position="81"/>
        <end position="101"/>
    </location>
</feature>
<comment type="caution">
    <text evidence="2">The sequence shown here is derived from an EMBL/GenBank/DDBJ whole genome shotgun (WGS) entry which is preliminary data.</text>
</comment>
<feature type="region of interest" description="Disordered" evidence="1">
    <location>
        <begin position="159"/>
        <end position="195"/>
    </location>
</feature>
<reference evidence="2" key="1">
    <citation type="journal article" date="2020" name="Cell">
        <title>Large-Scale Comparative Analyses of Tick Genomes Elucidate Their Genetic Diversity and Vector Capacities.</title>
        <authorList>
            <consortium name="Tick Genome and Microbiome Consortium (TIGMIC)"/>
            <person name="Jia N."/>
            <person name="Wang J."/>
            <person name="Shi W."/>
            <person name="Du L."/>
            <person name="Sun Y."/>
            <person name="Zhan W."/>
            <person name="Jiang J.F."/>
            <person name="Wang Q."/>
            <person name="Zhang B."/>
            <person name="Ji P."/>
            <person name="Bell-Sakyi L."/>
            <person name="Cui X.M."/>
            <person name="Yuan T.T."/>
            <person name="Jiang B.G."/>
            <person name="Yang W.F."/>
            <person name="Lam T.T."/>
            <person name="Chang Q.C."/>
            <person name="Ding S.J."/>
            <person name="Wang X.J."/>
            <person name="Zhu J.G."/>
            <person name="Ruan X.D."/>
            <person name="Zhao L."/>
            <person name="Wei J.T."/>
            <person name="Ye R.Z."/>
            <person name="Que T.C."/>
            <person name="Du C.H."/>
            <person name="Zhou Y.H."/>
            <person name="Cheng J.X."/>
            <person name="Dai P.F."/>
            <person name="Guo W.B."/>
            <person name="Han X.H."/>
            <person name="Huang E.J."/>
            <person name="Li L.F."/>
            <person name="Wei W."/>
            <person name="Gao Y.C."/>
            <person name="Liu J.Z."/>
            <person name="Shao H.Z."/>
            <person name="Wang X."/>
            <person name="Wang C.C."/>
            <person name="Yang T.C."/>
            <person name="Huo Q.B."/>
            <person name="Li W."/>
            <person name="Chen H.Y."/>
            <person name="Chen S.E."/>
            <person name="Zhou L.G."/>
            <person name="Ni X.B."/>
            <person name="Tian J.H."/>
            <person name="Sheng Y."/>
            <person name="Liu T."/>
            <person name="Pan Y.S."/>
            <person name="Xia L.Y."/>
            <person name="Li J."/>
            <person name="Zhao F."/>
            <person name="Cao W.C."/>
        </authorList>
    </citation>
    <scope>NUCLEOTIDE SEQUENCE</scope>
    <source>
        <strain evidence="2">Rmic-2018</strain>
    </source>
</reference>
<keyword evidence="3" id="KW-1185">Reference proteome</keyword>
<gene>
    <name evidence="2" type="ORF">HPB51_014588</name>
</gene>
<feature type="region of interest" description="Disordered" evidence="1">
    <location>
        <begin position="207"/>
        <end position="227"/>
    </location>
</feature>
<feature type="compositionally biased region" description="Basic and acidic residues" evidence="1">
    <location>
        <begin position="88"/>
        <end position="101"/>
    </location>
</feature>
<accession>A0A9J6F3P9</accession>